<dbReference type="Pfam" id="PF00856">
    <property type="entry name" value="SET"/>
    <property type="match status" value="1"/>
</dbReference>
<reference evidence="4" key="1">
    <citation type="journal article" date="2017" name="Genome Biol. Evol.">
        <title>The complete genome sequence of the phytopathogenic fungus Sclerotinia sclerotiorum reveals insights into the genome architecture of broad host range pathogens.</title>
        <authorList>
            <person name="Derbyshire M."/>
            <person name="Denton-Giles M."/>
            <person name="Hegedus D."/>
            <person name="Seifbarghy S."/>
            <person name="Rollins J."/>
            <person name="van Kan J."/>
            <person name="Seidl M.F."/>
            <person name="Faino L."/>
            <person name="Mbengue M."/>
            <person name="Navaud O."/>
            <person name="Raffaele S."/>
            <person name="Hammond-Kosack K."/>
            <person name="Heard S."/>
            <person name="Oliver R."/>
        </authorList>
    </citation>
    <scope>NUCLEOTIDE SEQUENCE [LARGE SCALE GENOMIC DNA]</scope>
    <source>
        <strain evidence="4">ATCC 18683 / 1980 / Ss-1</strain>
    </source>
</reference>
<dbReference type="InterPro" id="IPR046341">
    <property type="entry name" value="SET_dom_sf"/>
</dbReference>
<accession>A0A1D9QC33</accession>
<gene>
    <name evidence="3" type="ORF">sscle_09g072410</name>
</gene>
<feature type="region of interest" description="Disordered" evidence="1">
    <location>
        <begin position="1"/>
        <end position="25"/>
    </location>
</feature>
<sequence length="187" mass="20939">MSNSNSPPNETPQETSQQTTQGIPLSRSSSLTLILDTPKGRGIFASKLIPAHTILEVCPVLVLEPTENETHIRKTELYHYTYNWPYTPKTQSSCGGTNRASKPPTTTQAVILGLGSMFNHSTLHQNVGWKRDVKNLLVTYTALRDIKEGEELCISYGSRLTFKDTEADKLNEVEDENEIFSRIELID</sequence>
<feature type="compositionally biased region" description="Low complexity" evidence="1">
    <location>
        <begin position="7"/>
        <end position="21"/>
    </location>
</feature>
<dbReference type="EMBL" id="CP017822">
    <property type="protein sequence ID" value="APA12471.1"/>
    <property type="molecule type" value="Genomic_DNA"/>
</dbReference>
<evidence type="ECO:0000259" key="2">
    <source>
        <dbReference type="PROSITE" id="PS50280"/>
    </source>
</evidence>
<evidence type="ECO:0000313" key="3">
    <source>
        <dbReference type="EMBL" id="APA12471.1"/>
    </source>
</evidence>
<dbReference type="Gene3D" id="2.170.270.10">
    <property type="entry name" value="SET domain"/>
    <property type="match status" value="1"/>
</dbReference>
<dbReference type="Proteomes" id="UP000177798">
    <property type="component" value="Chromosome 9"/>
</dbReference>
<dbReference type="SMART" id="SM00317">
    <property type="entry name" value="SET"/>
    <property type="match status" value="1"/>
</dbReference>
<dbReference type="PROSITE" id="PS50280">
    <property type="entry name" value="SET"/>
    <property type="match status" value="1"/>
</dbReference>
<dbReference type="SUPFAM" id="SSF82199">
    <property type="entry name" value="SET domain"/>
    <property type="match status" value="1"/>
</dbReference>
<name>A0A1D9QC33_SCLS1</name>
<dbReference type="AlphaFoldDB" id="A0A1D9QC33"/>
<evidence type="ECO:0000256" key="1">
    <source>
        <dbReference type="SAM" id="MobiDB-lite"/>
    </source>
</evidence>
<protein>
    <recommendedName>
        <fullName evidence="2">SET domain-containing protein</fullName>
    </recommendedName>
</protein>
<proteinExistence type="predicted"/>
<dbReference type="InterPro" id="IPR001214">
    <property type="entry name" value="SET_dom"/>
</dbReference>
<evidence type="ECO:0000313" key="4">
    <source>
        <dbReference type="Proteomes" id="UP000177798"/>
    </source>
</evidence>
<dbReference type="OrthoDB" id="3180714at2759"/>
<organism evidence="3 4">
    <name type="scientific">Sclerotinia sclerotiorum (strain ATCC 18683 / 1980 / Ss-1)</name>
    <name type="common">White mold</name>
    <name type="synonym">Whetzelinia sclerotiorum</name>
    <dbReference type="NCBI Taxonomy" id="665079"/>
    <lineage>
        <taxon>Eukaryota</taxon>
        <taxon>Fungi</taxon>
        <taxon>Dikarya</taxon>
        <taxon>Ascomycota</taxon>
        <taxon>Pezizomycotina</taxon>
        <taxon>Leotiomycetes</taxon>
        <taxon>Helotiales</taxon>
        <taxon>Sclerotiniaceae</taxon>
        <taxon>Sclerotinia</taxon>
    </lineage>
</organism>
<dbReference type="VEuPathDB" id="FungiDB:sscle_09g072410"/>
<dbReference type="CDD" id="cd10540">
    <property type="entry name" value="SET_SpSet7-like"/>
    <property type="match status" value="1"/>
</dbReference>
<feature type="domain" description="SET" evidence="2">
    <location>
        <begin position="21"/>
        <end position="157"/>
    </location>
</feature>